<keyword evidence="5" id="KW-1185">Reference proteome</keyword>
<evidence type="ECO:0000256" key="1">
    <source>
        <dbReference type="SAM" id="Coils"/>
    </source>
</evidence>
<feature type="region of interest" description="Disordered" evidence="2">
    <location>
        <begin position="1"/>
        <end position="42"/>
    </location>
</feature>
<evidence type="ECO:0000256" key="2">
    <source>
        <dbReference type="SAM" id="MobiDB-lite"/>
    </source>
</evidence>
<feature type="transmembrane region" description="Helical" evidence="3">
    <location>
        <begin position="50"/>
        <end position="71"/>
    </location>
</feature>
<evidence type="ECO:0000313" key="4">
    <source>
        <dbReference type="EMBL" id="RIV89483.1"/>
    </source>
</evidence>
<dbReference type="AlphaFoldDB" id="A0A3A1P6P4"/>
<keyword evidence="3" id="KW-1133">Transmembrane helix</keyword>
<name>A0A3A1P6P4_9SPHN</name>
<gene>
    <name evidence="4" type="ORF">D2V17_06545</name>
</gene>
<evidence type="ECO:0000313" key="5">
    <source>
        <dbReference type="Proteomes" id="UP000265366"/>
    </source>
</evidence>
<keyword evidence="3" id="KW-0472">Membrane</keyword>
<feature type="transmembrane region" description="Helical" evidence="3">
    <location>
        <begin position="83"/>
        <end position="105"/>
    </location>
</feature>
<keyword evidence="3" id="KW-0812">Transmembrane</keyword>
<keyword evidence="1" id="KW-0175">Coiled coil</keyword>
<dbReference type="EMBL" id="QXFM01000064">
    <property type="protein sequence ID" value="RIV89483.1"/>
    <property type="molecule type" value="Genomic_DNA"/>
</dbReference>
<feature type="coiled-coil region" evidence="1">
    <location>
        <begin position="662"/>
        <end position="714"/>
    </location>
</feature>
<accession>A0A3A1P6P4</accession>
<dbReference type="Proteomes" id="UP000265366">
    <property type="component" value="Unassembled WGS sequence"/>
</dbReference>
<sequence length="850" mass="93045">MADSPAQQTEATNMSSDEHAADNVSQEHQPAHEEAWVEEETSEASSRDRMLAIVFGALMVGWAGFCVWAQRDSLSGGAAPSDWMSGLFELLVPLLLLALLWQALLRTGRAQQRRFADTARMLAAESSALEARLTVVNRELSLARDFIASQSRDLESLGRVATERLTGSAETLQGLITVNGDRIERISHVGESAVANMERLRDQFPVLGNAARDMTNLIGSVGNIANDQVVALTSAMGQLEDHGAAGRAHVEAMTALIARTIAEFEQQSSQLGNNALATFADLNRQSEDFQRKIYERDQQALAETEARAEKLVDFLDSRNAKLIEIEERSIAQIRERVNILASECDDILERMGENRDQAGRELVDMIEALETRLTEAIDRVAMTDEGAIANARARLSALAEEAARIDASLAQGFAGFEADLARRQDEAARREREALAALEHRMAQFDEQIAGREEAHLAHVEQLAQRSESIAERLAAIDADIASLGSRFTETNGDIAGSMEQLEGRLHASRQTLDDNSRAVASLTDDSVRLLEVLQAGKLQAEGELTGAIAEARDRLTGFHGHAERVGALLKDAEARGAVLAGHIETAKNDGTGAVEVLERLEAQLADVAERSKALAEQTRGELQDAIAALTAGSQAAVESLRSDQNEAIREVADTIARDSNAAIAEALAREAQSAITELQEATERASEASRESARQLRDQLAAVNELTGNLEQRVATARERAEEQVDHDFTRRMAAITEALNSSAIDISRAFEDEVADTQWAQYLRGDRGIFTRRAVRLLDKQEARSVHEIYMNDSEFRETVNRYIHDFEAMLRNVLSTRDGNAVAVTLLSSDVGKLYVMLAQAIDRLRD</sequence>
<reference evidence="4 5" key="1">
    <citation type="submission" date="2018-08" db="EMBL/GenBank/DDBJ databases">
        <title>Erythrobacter zhengii sp.nov., a bacterium isolated from deep-sea sediment.</title>
        <authorList>
            <person name="Fang C."/>
            <person name="Wu Y.-H."/>
            <person name="Sun C."/>
            <person name="Wang H."/>
            <person name="Cheng H."/>
            <person name="Meng F.-X."/>
            <person name="Wang C.-S."/>
            <person name="Xu X.-W."/>
        </authorList>
    </citation>
    <scope>NUCLEOTIDE SEQUENCE [LARGE SCALE GENOMIC DNA]</scope>
    <source>
        <strain evidence="4 5">CCTCC AB 2015396</strain>
    </source>
</reference>
<organism evidence="4 5">
    <name type="scientific">Aurantiacibacter xanthus</name>
    <dbReference type="NCBI Taxonomy" id="1784712"/>
    <lineage>
        <taxon>Bacteria</taxon>
        <taxon>Pseudomonadati</taxon>
        <taxon>Pseudomonadota</taxon>
        <taxon>Alphaproteobacteria</taxon>
        <taxon>Sphingomonadales</taxon>
        <taxon>Erythrobacteraceae</taxon>
        <taxon>Aurantiacibacter</taxon>
    </lineage>
</organism>
<evidence type="ECO:0000256" key="3">
    <source>
        <dbReference type="SAM" id="Phobius"/>
    </source>
</evidence>
<comment type="caution">
    <text evidence="4">The sequence shown here is derived from an EMBL/GenBank/DDBJ whole genome shotgun (WGS) entry which is preliminary data.</text>
</comment>
<proteinExistence type="predicted"/>
<evidence type="ECO:0008006" key="6">
    <source>
        <dbReference type="Google" id="ProtNLM"/>
    </source>
</evidence>
<feature type="compositionally biased region" description="Polar residues" evidence="2">
    <location>
        <begin position="1"/>
        <end position="15"/>
    </location>
</feature>
<feature type="coiled-coil region" evidence="1">
    <location>
        <begin position="388"/>
        <end position="455"/>
    </location>
</feature>
<protein>
    <recommendedName>
        <fullName evidence="6">ATPase</fullName>
    </recommendedName>
</protein>